<protein>
    <submittedName>
        <fullName evidence="1">Putative Zn-dependent protease with MMP-like domain</fullName>
    </submittedName>
</protein>
<dbReference type="EMBL" id="JACHGY010000001">
    <property type="protein sequence ID" value="MBB6428420.1"/>
    <property type="molecule type" value="Genomic_DNA"/>
</dbReference>
<organism evidence="1 2">
    <name type="scientific">Algisphaera agarilytica</name>
    <dbReference type="NCBI Taxonomy" id="1385975"/>
    <lineage>
        <taxon>Bacteria</taxon>
        <taxon>Pseudomonadati</taxon>
        <taxon>Planctomycetota</taxon>
        <taxon>Phycisphaerae</taxon>
        <taxon>Phycisphaerales</taxon>
        <taxon>Phycisphaeraceae</taxon>
        <taxon>Algisphaera</taxon>
    </lineage>
</organism>
<dbReference type="Pfam" id="PF06262">
    <property type="entry name" value="Zincin_1"/>
    <property type="match status" value="1"/>
</dbReference>
<proteinExistence type="predicted"/>
<dbReference type="Gene3D" id="3.30.2010.20">
    <property type="match status" value="1"/>
</dbReference>
<dbReference type="RefSeq" id="WP_184675543.1">
    <property type="nucleotide sequence ID" value="NZ_JACHGY010000001.1"/>
</dbReference>
<sequence length="156" mass="17694">MRKHCTCWLRELEGGAATLVVMVSRQQRDEFDRLLDTQVESLPEHLLELLEEVPLIVDDEPTADLLKSLGMQPDDELCGLHDATPYTEQSVEQGFDMPGQIMLFRGPIQRLAQEIASEQGASYDAELQRQIHITLLHEIGHHFGLDEDDLDRLGYG</sequence>
<keyword evidence="1" id="KW-0378">Hydrolase</keyword>
<keyword evidence="2" id="KW-1185">Reference proteome</keyword>
<keyword evidence="1" id="KW-0645">Protease</keyword>
<comment type="caution">
    <text evidence="1">The sequence shown here is derived from an EMBL/GenBank/DDBJ whole genome shotgun (WGS) entry which is preliminary data.</text>
</comment>
<dbReference type="SUPFAM" id="SSF55486">
    <property type="entry name" value="Metalloproteases ('zincins'), catalytic domain"/>
    <property type="match status" value="1"/>
</dbReference>
<name>A0A7X0H399_9BACT</name>
<dbReference type="GO" id="GO:0006508">
    <property type="term" value="P:proteolysis"/>
    <property type="evidence" value="ECO:0007669"/>
    <property type="project" value="UniProtKB-KW"/>
</dbReference>
<evidence type="ECO:0000313" key="2">
    <source>
        <dbReference type="Proteomes" id="UP000541810"/>
    </source>
</evidence>
<evidence type="ECO:0000313" key="1">
    <source>
        <dbReference type="EMBL" id="MBB6428420.1"/>
    </source>
</evidence>
<dbReference type="AlphaFoldDB" id="A0A7X0H399"/>
<accession>A0A7X0H399</accession>
<dbReference type="CDD" id="cd12952">
    <property type="entry name" value="MMP_ACEL2062"/>
    <property type="match status" value="1"/>
</dbReference>
<dbReference type="GO" id="GO:0008233">
    <property type="term" value="F:peptidase activity"/>
    <property type="evidence" value="ECO:0007669"/>
    <property type="project" value="UniProtKB-KW"/>
</dbReference>
<dbReference type="InterPro" id="IPR010428">
    <property type="entry name" value="Zincin_1"/>
</dbReference>
<gene>
    <name evidence="1" type="ORF">HNQ40_000226</name>
</gene>
<dbReference type="InterPro" id="IPR038555">
    <property type="entry name" value="Zincin_1_sf"/>
</dbReference>
<dbReference type="Proteomes" id="UP000541810">
    <property type="component" value="Unassembled WGS sequence"/>
</dbReference>
<reference evidence="1 2" key="1">
    <citation type="submission" date="2020-08" db="EMBL/GenBank/DDBJ databases">
        <title>Genomic Encyclopedia of Type Strains, Phase IV (KMG-IV): sequencing the most valuable type-strain genomes for metagenomic binning, comparative biology and taxonomic classification.</title>
        <authorList>
            <person name="Goeker M."/>
        </authorList>
    </citation>
    <scope>NUCLEOTIDE SEQUENCE [LARGE SCALE GENOMIC DNA]</scope>
    <source>
        <strain evidence="1 2">DSM 103725</strain>
    </source>
</reference>